<proteinExistence type="predicted"/>
<keyword evidence="3" id="KW-1185">Reference proteome</keyword>
<feature type="transmembrane region" description="Helical" evidence="1">
    <location>
        <begin position="12"/>
        <end position="35"/>
    </location>
</feature>
<reference evidence="2 3" key="1">
    <citation type="journal article" date="2012" name="Science">
        <title>Ecological populations of bacteria act as socially cohesive units of antibiotic production and resistance.</title>
        <authorList>
            <person name="Cordero O.X."/>
            <person name="Wildschutte H."/>
            <person name="Kirkup B."/>
            <person name="Proehl S."/>
            <person name="Ngo L."/>
            <person name="Hussain F."/>
            <person name="Le Roux F."/>
            <person name="Mincer T."/>
            <person name="Polz M.F."/>
        </authorList>
    </citation>
    <scope>NUCLEOTIDE SEQUENCE [LARGE SCALE GENOMIC DNA]</scope>
    <source>
        <strain evidence="2 3">FF-454</strain>
    </source>
</reference>
<keyword evidence="1" id="KW-0812">Transmembrane</keyword>
<comment type="caution">
    <text evidence="2">The sequence shown here is derived from an EMBL/GenBank/DDBJ whole genome shotgun (WGS) entry which is preliminary data.</text>
</comment>
<gene>
    <name evidence="2" type="ORF">A1OK_21505</name>
</gene>
<protein>
    <submittedName>
        <fullName evidence="2">Uncharacterized protein</fullName>
    </submittedName>
</protein>
<accession>A0A1E5C669</accession>
<dbReference type="Proteomes" id="UP000095039">
    <property type="component" value="Unassembled WGS sequence"/>
</dbReference>
<evidence type="ECO:0000313" key="2">
    <source>
        <dbReference type="EMBL" id="OEE60990.1"/>
    </source>
</evidence>
<dbReference type="EMBL" id="AJWN02000057">
    <property type="protein sequence ID" value="OEE60990.1"/>
    <property type="molecule type" value="Genomic_DNA"/>
</dbReference>
<evidence type="ECO:0000256" key="1">
    <source>
        <dbReference type="SAM" id="Phobius"/>
    </source>
</evidence>
<sequence length="97" mass="11372">MQQPYLFTKNMMLIYIMRVEVYLYVFTNFQFFLMIMRSIMKFIYTTLAALLFSVSMGASAYVLEGKQVVVPKDIMQYCAGANNFWVCVQSQEMLRGD</sequence>
<keyword evidence="1" id="KW-1133">Transmembrane helix</keyword>
<keyword evidence="1" id="KW-0472">Membrane</keyword>
<organism evidence="2 3">
    <name type="scientific">Enterovibrio norvegicus FF-454</name>
    <dbReference type="NCBI Taxonomy" id="1185651"/>
    <lineage>
        <taxon>Bacteria</taxon>
        <taxon>Pseudomonadati</taxon>
        <taxon>Pseudomonadota</taxon>
        <taxon>Gammaproteobacteria</taxon>
        <taxon>Vibrionales</taxon>
        <taxon>Vibrionaceae</taxon>
        <taxon>Enterovibrio</taxon>
    </lineage>
</organism>
<feature type="transmembrane region" description="Helical" evidence="1">
    <location>
        <begin position="42"/>
        <end position="63"/>
    </location>
</feature>
<dbReference type="AlphaFoldDB" id="A0A1E5C669"/>
<name>A0A1E5C669_9GAMM</name>
<evidence type="ECO:0000313" key="3">
    <source>
        <dbReference type="Proteomes" id="UP000095039"/>
    </source>
</evidence>